<dbReference type="OMA" id="MESDSCD"/>
<feature type="compositionally biased region" description="Basic and acidic residues" evidence="1">
    <location>
        <begin position="717"/>
        <end position="733"/>
    </location>
</feature>
<gene>
    <name evidence="3 4 5" type="primary">misp3</name>
</gene>
<dbReference type="RefSeq" id="XP_001921144.3">
    <property type="nucleotide sequence ID" value="XM_001921109.8"/>
</dbReference>
<dbReference type="KEGG" id="dre:799340"/>
<feature type="compositionally biased region" description="Basic and acidic residues" evidence="1">
    <location>
        <begin position="376"/>
        <end position="392"/>
    </location>
</feature>
<dbReference type="CTD" id="113230"/>
<accession>A0A8M1QUZ6</accession>
<dbReference type="PANTHER" id="PTHR18839:SF0">
    <property type="entry name" value="MITOTIC INTERACTOR AND SUBSTRATE OF PLK1 ISOFORM X1-RELATED"/>
    <property type="match status" value="1"/>
</dbReference>
<feature type="compositionally biased region" description="Polar residues" evidence="1">
    <location>
        <begin position="243"/>
        <end position="259"/>
    </location>
</feature>
<evidence type="ECO:0000313" key="4">
    <source>
        <dbReference type="RefSeq" id="XP_021332665.2"/>
    </source>
</evidence>
<dbReference type="OrthoDB" id="9449914at2759"/>
<feature type="compositionally biased region" description="Basic and acidic residues" evidence="1">
    <location>
        <begin position="214"/>
        <end position="224"/>
    </location>
</feature>
<feature type="compositionally biased region" description="Polar residues" evidence="1">
    <location>
        <begin position="1"/>
        <end position="18"/>
    </location>
</feature>
<feature type="region of interest" description="Disordered" evidence="1">
    <location>
        <begin position="283"/>
        <end position="426"/>
    </location>
</feature>
<feature type="compositionally biased region" description="Basic and acidic residues" evidence="1">
    <location>
        <begin position="309"/>
        <end position="339"/>
    </location>
</feature>
<protein>
    <submittedName>
        <fullName evidence="3 4">Uncharacterized protein misp3</fullName>
    </submittedName>
</protein>
<evidence type="ECO:0000256" key="1">
    <source>
        <dbReference type="SAM" id="MobiDB-lite"/>
    </source>
</evidence>
<feature type="region of interest" description="Disordered" evidence="1">
    <location>
        <begin position="1"/>
        <end position="108"/>
    </location>
</feature>
<dbReference type="PANTHER" id="PTHR18839">
    <property type="entry name" value="MITOTIC INTERACTOR AND SUBSTRATE OF PLK1 MISP FAMILY MEMBER"/>
    <property type="match status" value="1"/>
</dbReference>
<evidence type="ECO:0000313" key="2">
    <source>
        <dbReference type="Proteomes" id="UP000000437"/>
    </source>
</evidence>
<name>A0A8M1QUZ6_DANRE</name>
<feature type="region of interest" description="Disordered" evidence="1">
    <location>
        <begin position="697"/>
        <end position="817"/>
    </location>
</feature>
<feature type="compositionally biased region" description="Basic and acidic residues" evidence="1">
    <location>
        <begin position="351"/>
        <end position="363"/>
    </location>
</feature>
<dbReference type="Proteomes" id="UP000000437">
    <property type="component" value="Chromosome 6"/>
</dbReference>
<dbReference type="GeneID" id="799340"/>
<dbReference type="ZFIN" id="ZDB-GENE-120215-232">
    <property type="gene designation" value="misp3"/>
</dbReference>
<dbReference type="RefSeq" id="XP_021332665.2">
    <property type="nucleotide sequence ID" value="XM_021476990.3"/>
</dbReference>
<reference evidence="3 4" key="1">
    <citation type="submission" date="2025-08" db="UniProtKB">
        <authorList>
            <consortium name="RefSeq"/>
        </authorList>
    </citation>
    <scope>IDENTIFICATION</scope>
    <source>
        <strain evidence="3 4">Tuebingen</strain>
        <tissue evidence="3 4">Fibroblasts and whole tissue</tissue>
    </source>
</reference>
<feature type="compositionally biased region" description="Basic and acidic residues" evidence="1">
    <location>
        <begin position="36"/>
        <end position="52"/>
    </location>
</feature>
<keyword evidence="2" id="KW-1185">Reference proteome</keyword>
<feature type="region of interest" description="Disordered" evidence="1">
    <location>
        <begin position="125"/>
        <end position="189"/>
    </location>
</feature>
<feature type="compositionally biased region" description="Low complexity" evidence="1">
    <location>
        <begin position="230"/>
        <end position="242"/>
    </location>
</feature>
<evidence type="ECO:0000313" key="3">
    <source>
        <dbReference type="RefSeq" id="XP_001921144.3"/>
    </source>
</evidence>
<feature type="compositionally biased region" description="Polar residues" evidence="1">
    <location>
        <begin position="364"/>
        <end position="375"/>
    </location>
</feature>
<feature type="compositionally biased region" description="Polar residues" evidence="1">
    <location>
        <begin position="91"/>
        <end position="100"/>
    </location>
</feature>
<sequence length="818" mass="90835">METDSVTCTQNSESQGERSSAAGKLCFTEDTETTITEDHTDEKKEPQDKNKEEDTEVISGLEKTETPENQFTLEPHDHATSLPEGGATEPTMETVSTNDDQAQEWPPVPGLEEDIQAEENECQATEIQDDVKKNSEASEAVKTMKDIQAGEPVMTTQVDKSTDSPKIPKVTSEEERQELESHGDSDSIVFLSENSEELNIDCKSVDFATTREQWVRRDSRDEVQNVPYSKSSSITETESSSRAQSESKTESGVTAENVQQRELEANNSYCLTENEVMQQVCDEAPPLETFPDRPTNREQENSGCVSMEVKEPLIIPERRRDSESQEREASETGEERKQTQTGGTGGKQLLEVKDQRQERENKGQSAESQSNTKPHQGEGKAKRMQVDHFDDSQSDSGVSADFSPNSTTDEAPQPSESPPYETPIDREIRLALKREQSLRRSRGLCDTTDMTNEFVEIPLRKPILSQDLQIRPSQTLDKDRQFAGKKMQKEISAETEREKVLVELGRLPGFYDKGKEVQLQEKKLLFESFQEQKESMAALRRGSASSYVESAAGILEVDSAVNVRQRLMQFSQNPPTIPVSQYEGSNGNSLAARGPGLTEGIKGQIIIIEASSFPTTAGEPTGYNSASWTDGRSVKVMNSAGVRASSAEPVSARQSTNTQVTEGEGIATENPFFKLRTSVNLHSQVELDIKEAKERERELQKQRSSLYGGATEDPEEARRTRMDSKTESRVKVETGSSSKATLSPPPPPPPQSKLTPSGHQMDVSVRNQSMGKLDLTWPPTLADEQPGQTSEKTLKISRQRNPLLERWESGMVNGHVED</sequence>
<feature type="compositionally biased region" description="Polar residues" evidence="1">
    <location>
        <begin position="653"/>
        <end position="662"/>
    </location>
</feature>
<feature type="compositionally biased region" description="Basic and acidic residues" evidence="1">
    <location>
        <begin position="172"/>
        <end position="186"/>
    </location>
</feature>
<evidence type="ECO:0000313" key="5">
    <source>
        <dbReference type="ZFIN" id="ZDB-GENE-120215-232"/>
    </source>
</evidence>
<feature type="compositionally biased region" description="Polar residues" evidence="1">
    <location>
        <begin position="395"/>
        <end position="411"/>
    </location>
</feature>
<dbReference type="InterPro" id="IPR042779">
    <property type="entry name" value="MISP/MISP3-like"/>
</dbReference>
<feature type="region of interest" description="Disordered" evidence="1">
    <location>
        <begin position="646"/>
        <end position="666"/>
    </location>
</feature>
<dbReference type="AlphaFoldDB" id="A0A8M1QUZ6"/>
<feature type="compositionally biased region" description="Basic and acidic residues" evidence="1">
    <location>
        <begin position="291"/>
        <end position="301"/>
    </location>
</feature>
<dbReference type="GeneTree" id="ENSGT00940000154739"/>
<proteinExistence type="predicted"/>
<accession>K7DY12</accession>
<dbReference type="AGR" id="ZFIN:ZDB-GENE-120215-232"/>
<feature type="region of interest" description="Disordered" evidence="1">
    <location>
        <begin position="210"/>
        <end position="263"/>
    </location>
</feature>
<organism evidence="2 3">
    <name type="scientific">Danio rerio</name>
    <name type="common">Zebrafish</name>
    <name type="synonym">Brachydanio rerio</name>
    <dbReference type="NCBI Taxonomy" id="7955"/>
    <lineage>
        <taxon>Eukaryota</taxon>
        <taxon>Metazoa</taxon>
        <taxon>Chordata</taxon>
        <taxon>Craniata</taxon>
        <taxon>Vertebrata</taxon>
        <taxon>Euteleostomi</taxon>
        <taxon>Actinopterygii</taxon>
        <taxon>Neopterygii</taxon>
        <taxon>Teleostei</taxon>
        <taxon>Ostariophysi</taxon>
        <taxon>Cypriniformes</taxon>
        <taxon>Danionidae</taxon>
        <taxon>Danioninae</taxon>
        <taxon>Danio</taxon>
    </lineage>
</organism>